<dbReference type="SUPFAM" id="SSF49899">
    <property type="entry name" value="Concanavalin A-like lectins/glucanases"/>
    <property type="match status" value="1"/>
</dbReference>
<sequence>MNPDDCEDNDCENNSTCIDGVNNYTCVATDKDTGILLYKEDHDPLALELYQGHIRLIYDIATYPPTTVYSVESVNDGLFHTVELLIHNRSLSLVVDNGAPKSLGKLARQPSVDHNTQLYIGGTRSRLHVHPHTFKDMRSEQTDVAFAPPFTASSWLRSHVFHAW</sequence>
<organism evidence="5 6">
    <name type="scientific">Liparis tanakae</name>
    <name type="common">Tanaka's snailfish</name>
    <dbReference type="NCBI Taxonomy" id="230148"/>
    <lineage>
        <taxon>Eukaryota</taxon>
        <taxon>Metazoa</taxon>
        <taxon>Chordata</taxon>
        <taxon>Craniata</taxon>
        <taxon>Vertebrata</taxon>
        <taxon>Euteleostomi</taxon>
        <taxon>Actinopterygii</taxon>
        <taxon>Neopterygii</taxon>
        <taxon>Teleostei</taxon>
        <taxon>Neoteleostei</taxon>
        <taxon>Acanthomorphata</taxon>
        <taxon>Eupercaria</taxon>
        <taxon>Perciformes</taxon>
        <taxon>Cottioidei</taxon>
        <taxon>Cottales</taxon>
        <taxon>Liparidae</taxon>
        <taxon>Liparis</taxon>
    </lineage>
</organism>
<evidence type="ECO:0000313" key="6">
    <source>
        <dbReference type="Proteomes" id="UP000314294"/>
    </source>
</evidence>
<dbReference type="PANTHER" id="PTHR15036">
    <property type="entry name" value="PIKACHURIN-LIKE PROTEIN"/>
    <property type="match status" value="1"/>
</dbReference>
<dbReference type="Proteomes" id="UP000314294">
    <property type="component" value="Unassembled WGS sequence"/>
</dbReference>
<evidence type="ECO:0000313" key="5">
    <source>
        <dbReference type="EMBL" id="TNN71387.1"/>
    </source>
</evidence>
<accession>A0A4Z2I0A0</accession>
<dbReference type="InterPro" id="IPR000742">
    <property type="entry name" value="EGF"/>
</dbReference>
<dbReference type="PROSITE" id="PS50025">
    <property type="entry name" value="LAM_G_DOMAIN"/>
    <property type="match status" value="1"/>
</dbReference>
<dbReference type="InterPro" id="IPR001791">
    <property type="entry name" value="Laminin_G"/>
</dbReference>
<comment type="caution">
    <text evidence="2">Lacks conserved residue(s) required for the propagation of feature annotation.</text>
</comment>
<dbReference type="EMBL" id="SRLO01000150">
    <property type="protein sequence ID" value="TNN71387.1"/>
    <property type="molecule type" value="Genomic_DNA"/>
</dbReference>
<keyword evidence="1" id="KW-1015">Disulfide bond</keyword>
<keyword evidence="2" id="KW-0245">EGF-like domain</keyword>
<dbReference type="AlphaFoldDB" id="A0A4Z2I0A0"/>
<proteinExistence type="predicted"/>
<gene>
    <name evidence="5" type="primary">Slit3_0</name>
    <name evidence="5" type="ORF">EYF80_018336</name>
</gene>
<evidence type="ECO:0000259" key="4">
    <source>
        <dbReference type="PROSITE" id="PS50026"/>
    </source>
</evidence>
<reference evidence="5 6" key="1">
    <citation type="submission" date="2019-03" db="EMBL/GenBank/DDBJ databases">
        <title>First draft genome of Liparis tanakae, snailfish: a comprehensive survey of snailfish specific genes.</title>
        <authorList>
            <person name="Kim W."/>
            <person name="Song I."/>
            <person name="Jeong J.-H."/>
            <person name="Kim D."/>
            <person name="Kim S."/>
            <person name="Ryu S."/>
            <person name="Song J.Y."/>
            <person name="Lee S.K."/>
        </authorList>
    </citation>
    <scope>NUCLEOTIDE SEQUENCE [LARGE SCALE GENOMIC DNA]</scope>
    <source>
        <tissue evidence="5">Muscle</tissue>
    </source>
</reference>
<dbReference type="Gene3D" id="2.60.120.200">
    <property type="match status" value="1"/>
</dbReference>
<feature type="domain" description="EGF-like" evidence="4">
    <location>
        <begin position="2"/>
        <end position="38"/>
    </location>
</feature>
<dbReference type="SMART" id="SM00282">
    <property type="entry name" value="LamG"/>
    <property type="match status" value="1"/>
</dbReference>
<dbReference type="PANTHER" id="PTHR15036:SF49">
    <property type="entry name" value="AXOTACTIN"/>
    <property type="match status" value="1"/>
</dbReference>
<evidence type="ECO:0000256" key="1">
    <source>
        <dbReference type="ARBA" id="ARBA00023157"/>
    </source>
</evidence>
<dbReference type="OrthoDB" id="283575at2759"/>
<dbReference type="CDD" id="cd00054">
    <property type="entry name" value="EGF_CA"/>
    <property type="match status" value="1"/>
</dbReference>
<protein>
    <submittedName>
        <fullName evidence="5">Slit 3 protein</fullName>
    </submittedName>
</protein>
<dbReference type="GO" id="GO:0016020">
    <property type="term" value="C:membrane"/>
    <property type="evidence" value="ECO:0007669"/>
    <property type="project" value="UniProtKB-SubCell"/>
</dbReference>
<dbReference type="InterPro" id="IPR050372">
    <property type="entry name" value="Neurexin-related_CASP"/>
</dbReference>
<evidence type="ECO:0000259" key="3">
    <source>
        <dbReference type="PROSITE" id="PS50025"/>
    </source>
</evidence>
<evidence type="ECO:0000256" key="2">
    <source>
        <dbReference type="PROSITE-ProRule" id="PRU00076"/>
    </source>
</evidence>
<dbReference type="InterPro" id="IPR013320">
    <property type="entry name" value="ConA-like_dom_sf"/>
</dbReference>
<name>A0A4Z2I0A0_9TELE</name>
<keyword evidence="6" id="KW-1185">Reference proteome</keyword>
<dbReference type="SUPFAM" id="SSF57196">
    <property type="entry name" value="EGF/Laminin"/>
    <property type="match status" value="1"/>
</dbReference>
<dbReference type="Pfam" id="PF02210">
    <property type="entry name" value="Laminin_G_2"/>
    <property type="match status" value="1"/>
</dbReference>
<comment type="caution">
    <text evidence="5">The sequence shown here is derived from an EMBL/GenBank/DDBJ whole genome shotgun (WGS) entry which is preliminary data.</text>
</comment>
<dbReference type="PROSITE" id="PS50026">
    <property type="entry name" value="EGF_3"/>
    <property type="match status" value="1"/>
</dbReference>
<feature type="domain" description="Laminin G" evidence="3">
    <location>
        <begin position="1"/>
        <end position="164"/>
    </location>
</feature>
<dbReference type="CDD" id="cd00110">
    <property type="entry name" value="LamG"/>
    <property type="match status" value="1"/>
</dbReference>
<dbReference type="Gene3D" id="2.10.25.10">
    <property type="entry name" value="Laminin"/>
    <property type="match status" value="1"/>
</dbReference>